<dbReference type="Proteomes" id="UP000012040">
    <property type="component" value="Chromosome"/>
</dbReference>
<evidence type="ECO:0000313" key="1">
    <source>
        <dbReference type="EMBL" id="AGH95398.1"/>
    </source>
</evidence>
<dbReference type="KEGG" id="bex:A11Q_1182"/>
<dbReference type="OrthoDB" id="7949261at2"/>
<proteinExistence type="predicted"/>
<accession>M4V857</accession>
<protein>
    <recommendedName>
        <fullName evidence="3">Lipoprotein</fullName>
    </recommendedName>
</protein>
<gene>
    <name evidence="1" type="ORF">A11Q_1182</name>
</gene>
<reference evidence="1 2" key="1">
    <citation type="journal article" date="2013" name="ISME J.">
        <title>By their genes ye shall know them: genomic signatures of predatory bacteria.</title>
        <authorList>
            <person name="Pasternak Z."/>
            <person name="Pietrokovski S."/>
            <person name="Rotem O."/>
            <person name="Gophna U."/>
            <person name="Lurie-Weinberger M.N."/>
            <person name="Jurkevitch E."/>
        </authorList>
    </citation>
    <scope>NUCLEOTIDE SEQUENCE [LARGE SCALE GENOMIC DNA]</scope>
    <source>
        <strain evidence="1 2">JSS</strain>
    </source>
</reference>
<sequence length="120" mass="13026">MSLRSVLKVMGIAVATIAFVGCASMSGGPLIDGEGGDPGRLIIKNNRKGDDITAVLMSRCCGYTMGFNRLENREWINYGKQKTFEMSPGCWDVSMGDGVSHQGSTKAYIESGKDYVIDYK</sequence>
<dbReference type="RefSeq" id="WP_015469888.1">
    <property type="nucleotide sequence ID" value="NC_020813.1"/>
</dbReference>
<dbReference type="HOGENOM" id="CLU_2045110_0_0_7"/>
<keyword evidence="2" id="KW-1185">Reference proteome</keyword>
<dbReference type="PATRIC" id="fig|1184267.3.peg.1196"/>
<name>M4V857_9BACT</name>
<evidence type="ECO:0008006" key="3">
    <source>
        <dbReference type="Google" id="ProtNLM"/>
    </source>
</evidence>
<dbReference type="AlphaFoldDB" id="M4V857"/>
<organism evidence="1 2">
    <name type="scientific">Pseudobdellovibrio exovorus JSS</name>
    <dbReference type="NCBI Taxonomy" id="1184267"/>
    <lineage>
        <taxon>Bacteria</taxon>
        <taxon>Pseudomonadati</taxon>
        <taxon>Bdellovibrionota</taxon>
        <taxon>Bdellovibrionia</taxon>
        <taxon>Bdellovibrionales</taxon>
        <taxon>Pseudobdellovibrionaceae</taxon>
        <taxon>Pseudobdellovibrio</taxon>
    </lineage>
</organism>
<evidence type="ECO:0000313" key="2">
    <source>
        <dbReference type="Proteomes" id="UP000012040"/>
    </source>
</evidence>
<dbReference type="EMBL" id="CP003537">
    <property type="protein sequence ID" value="AGH95398.1"/>
    <property type="molecule type" value="Genomic_DNA"/>
</dbReference>
<dbReference type="PROSITE" id="PS51257">
    <property type="entry name" value="PROKAR_LIPOPROTEIN"/>
    <property type="match status" value="1"/>
</dbReference>